<dbReference type="InterPro" id="IPR041222">
    <property type="entry name" value="PriA_3primeBD"/>
</dbReference>
<protein>
    <recommendedName>
        <fullName evidence="4">Primosomal protein N' 3' DNA-binding domain-containing protein</fullName>
    </recommendedName>
</protein>
<dbReference type="Pfam" id="PF17764">
    <property type="entry name" value="PriA_3primeBD"/>
    <property type="match status" value="1"/>
</dbReference>
<dbReference type="PANTHER" id="PTHR30580:SF0">
    <property type="entry name" value="PRIMOSOMAL PROTEIN N"/>
    <property type="match status" value="1"/>
</dbReference>
<evidence type="ECO:0000313" key="5">
    <source>
        <dbReference type="EMBL" id="GAJ04167.1"/>
    </source>
</evidence>
<feature type="non-terminal residue" evidence="5">
    <location>
        <position position="118"/>
    </location>
</feature>
<evidence type="ECO:0000256" key="1">
    <source>
        <dbReference type="ARBA" id="ARBA00022741"/>
    </source>
</evidence>
<comment type="caution">
    <text evidence="5">The sequence shown here is derived from an EMBL/GenBank/DDBJ whole genome shotgun (WGS) entry which is preliminary data.</text>
</comment>
<dbReference type="InterPro" id="IPR042115">
    <property type="entry name" value="PriA_3primeBD_sf"/>
</dbReference>
<evidence type="ECO:0000259" key="4">
    <source>
        <dbReference type="Pfam" id="PF17764"/>
    </source>
</evidence>
<dbReference type="GO" id="GO:0043138">
    <property type="term" value="F:3'-5' DNA helicase activity"/>
    <property type="evidence" value="ECO:0007669"/>
    <property type="project" value="TreeGrafter"/>
</dbReference>
<dbReference type="EMBL" id="BARW01028940">
    <property type="protein sequence ID" value="GAJ04167.1"/>
    <property type="molecule type" value="Genomic_DNA"/>
</dbReference>
<proteinExistence type="predicted"/>
<dbReference type="GO" id="GO:0006270">
    <property type="term" value="P:DNA replication initiation"/>
    <property type="evidence" value="ECO:0007669"/>
    <property type="project" value="TreeGrafter"/>
</dbReference>
<name>X1UKN9_9ZZZZ</name>
<gene>
    <name evidence="5" type="ORF">S12H4_46610</name>
</gene>
<dbReference type="GO" id="GO:0006302">
    <property type="term" value="P:double-strand break repair"/>
    <property type="evidence" value="ECO:0007669"/>
    <property type="project" value="TreeGrafter"/>
</dbReference>
<organism evidence="5">
    <name type="scientific">marine sediment metagenome</name>
    <dbReference type="NCBI Taxonomy" id="412755"/>
    <lineage>
        <taxon>unclassified sequences</taxon>
        <taxon>metagenomes</taxon>
        <taxon>ecological metagenomes</taxon>
    </lineage>
</organism>
<dbReference type="GO" id="GO:0003677">
    <property type="term" value="F:DNA binding"/>
    <property type="evidence" value="ECO:0007669"/>
    <property type="project" value="UniProtKB-KW"/>
</dbReference>
<dbReference type="GO" id="GO:0005524">
    <property type="term" value="F:ATP binding"/>
    <property type="evidence" value="ECO:0007669"/>
    <property type="project" value="UniProtKB-KW"/>
</dbReference>
<keyword evidence="3" id="KW-0238">DNA-binding</keyword>
<dbReference type="GO" id="GO:0006310">
    <property type="term" value="P:DNA recombination"/>
    <property type="evidence" value="ECO:0007669"/>
    <property type="project" value="TreeGrafter"/>
</dbReference>
<evidence type="ECO:0000256" key="3">
    <source>
        <dbReference type="ARBA" id="ARBA00023125"/>
    </source>
</evidence>
<dbReference type="Gene3D" id="3.40.1440.60">
    <property type="entry name" value="PriA, 3(prime) DNA-binding domain"/>
    <property type="match status" value="1"/>
</dbReference>
<keyword evidence="2" id="KW-0067">ATP-binding</keyword>
<accession>X1UKN9</accession>
<reference evidence="5" key="1">
    <citation type="journal article" date="2014" name="Front. Microbiol.">
        <title>High frequency of phylogenetically diverse reductive dehalogenase-homologous genes in deep subseafloor sedimentary metagenomes.</title>
        <authorList>
            <person name="Kawai M."/>
            <person name="Futagami T."/>
            <person name="Toyoda A."/>
            <person name="Takaki Y."/>
            <person name="Nishi S."/>
            <person name="Hori S."/>
            <person name="Arai W."/>
            <person name="Tsubouchi T."/>
            <person name="Morono Y."/>
            <person name="Uchiyama I."/>
            <person name="Ito T."/>
            <person name="Fujiyama A."/>
            <person name="Inagaki F."/>
            <person name="Takami H."/>
        </authorList>
    </citation>
    <scope>NUCLEOTIDE SEQUENCE</scope>
    <source>
        <strain evidence="5">Expedition CK06-06</strain>
    </source>
</reference>
<dbReference type="AlphaFoldDB" id="X1UKN9"/>
<evidence type="ECO:0000256" key="2">
    <source>
        <dbReference type="ARBA" id="ARBA00022840"/>
    </source>
</evidence>
<keyword evidence="1" id="KW-0547">Nucleotide-binding</keyword>
<feature type="domain" description="Primosomal protein N' 3' DNA-binding" evidence="4">
    <location>
        <begin position="11"/>
        <end position="108"/>
    </location>
</feature>
<dbReference type="PANTHER" id="PTHR30580">
    <property type="entry name" value="PRIMOSOMAL PROTEIN N"/>
    <property type="match status" value="1"/>
</dbReference>
<sequence length="118" mass="13098">MIESSPLYASIALPIPINTPFTYSVPSKLSESVEVGRRALVPFGKRLLTGFIIGILSHPGDIPLSKLKPIVDIIDDEPMFDHHMLELAEWVADYYLSSVGEVLKTAMPFGTMIKSRIR</sequence>
<dbReference type="FunFam" id="3.40.1440.60:FF:000001">
    <property type="entry name" value="Primosomal protein N"/>
    <property type="match status" value="1"/>
</dbReference>